<gene>
    <name evidence="4" type="ORF">BDK89_1421</name>
</gene>
<sequence>MTAELCVLGDFAWDVLIRTNTELMRGGDTFGEVALLPGGSAANVAVWAARCGRPTHFVGKIGRDRMGQLAVEDLEQEGVSHDLVESDANLTGSVAVFVDHTGERSMVSGHGADFFLLPSELPRPTIAAARHLHLTAWSFFTDPPRSAARAAAVIARDGGATLSLDPGSFQMIGEMGVDHFLAVTTDLDVDIFLPNKEEGEALTGETEPEPIARALAALYPGAMIVLKLDADGALVFRGGAATVVPPASAPSVVDATGAGDSFAGAFLARWLGGGDPIEAARFANQVSAWVIQHTGARPAPGRRLRDVLDAAR</sequence>
<dbReference type="PANTHER" id="PTHR10584:SF167">
    <property type="entry name" value="PFKB DOMAIN PROTEIN"/>
    <property type="match status" value="1"/>
</dbReference>
<reference evidence="4 5" key="1">
    <citation type="submission" date="2019-03" db="EMBL/GenBank/DDBJ databases">
        <title>Sequencing the genomes of 1000 actinobacteria strains.</title>
        <authorList>
            <person name="Klenk H.-P."/>
        </authorList>
    </citation>
    <scope>NUCLEOTIDE SEQUENCE [LARGE SCALE GENOMIC DNA]</scope>
    <source>
        <strain evidence="4 5">DSM 18936</strain>
    </source>
</reference>
<dbReference type="EMBL" id="SOAU01000001">
    <property type="protein sequence ID" value="TDT15842.1"/>
    <property type="molecule type" value="Genomic_DNA"/>
</dbReference>
<evidence type="ECO:0000313" key="5">
    <source>
        <dbReference type="Proteomes" id="UP000294558"/>
    </source>
</evidence>
<dbReference type="GO" id="GO:0016301">
    <property type="term" value="F:kinase activity"/>
    <property type="evidence" value="ECO:0007669"/>
    <property type="project" value="UniProtKB-KW"/>
</dbReference>
<name>A0A4R7HXD4_9ACTN</name>
<dbReference type="Gene3D" id="3.40.1190.20">
    <property type="match status" value="1"/>
</dbReference>
<evidence type="ECO:0000256" key="1">
    <source>
        <dbReference type="ARBA" id="ARBA00022679"/>
    </source>
</evidence>
<dbReference type="CDD" id="cd01166">
    <property type="entry name" value="KdgK"/>
    <property type="match status" value="1"/>
</dbReference>
<proteinExistence type="predicted"/>
<dbReference type="PANTHER" id="PTHR10584">
    <property type="entry name" value="SUGAR KINASE"/>
    <property type="match status" value="1"/>
</dbReference>
<dbReference type="SUPFAM" id="SSF53613">
    <property type="entry name" value="Ribokinase-like"/>
    <property type="match status" value="1"/>
</dbReference>
<accession>A0A4R7HXD4</accession>
<evidence type="ECO:0000256" key="2">
    <source>
        <dbReference type="ARBA" id="ARBA00022777"/>
    </source>
</evidence>
<dbReference type="InterPro" id="IPR029056">
    <property type="entry name" value="Ribokinase-like"/>
</dbReference>
<dbReference type="Proteomes" id="UP000294558">
    <property type="component" value="Unassembled WGS sequence"/>
</dbReference>
<feature type="domain" description="Carbohydrate kinase PfkB" evidence="3">
    <location>
        <begin position="4"/>
        <end position="298"/>
    </location>
</feature>
<keyword evidence="1" id="KW-0808">Transferase</keyword>
<organism evidence="4 5">
    <name type="scientific">Ilumatobacter fluminis</name>
    <dbReference type="NCBI Taxonomy" id="467091"/>
    <lineage>
        <taxon>Bacteria</taxon>
        <taxon>Bacillati</taxon>
        <taxon>Actinomycetota</taxon>
        <taxon>Acidimicrobiia</taxon>
        <taxon>Acidimicrobiales</taxon>
        <taxon>Ilumatobacteraceae</taxon>
        <taxon>Ilumatobacter</taxon>
    </lineage>
</organism>
<dbReference type="Pfam" id="PF00294">
    <property type="entry name" value="PfkB"/>
    <property type="match status" value="1"/>
</dbReference>
<keyword evidence="5" id="KW-1185">Reference proteome</keyword>
<dbReference type="OrthoDB" id="7946249at2"/>
<comment type="caution">
    <text evidence="4">The sequence shown here is derived from an EMBL/GenBank/DDBJ whole genome shotgun (WGS) entry which is preliminary data.</text>
</comment>
<evidence type="ECO:0000313" key="4">
    <source>
        <dbReference type="EMBL" id="TDT15842.1"/>
    </source>
</evidence>
<keyword evidence="2 4" id="KW-0418">Kinase</keyword>
<dbReference type="RefSeq" id="WP_133868260.1">
    <property type="nucleotide sequence ID" value="NZ_SOAU01000001.1"/>
</dbReference>
<evidence type="ECO:0000259" key="3">
    <source>
        <dbReference type="Pfam" id="PF00294"/>
    </source>
</evidence>
<dbReference type="InterPro" id="IPR011611">
    <property type="entry name" value="PfkB_dom"/>
</dbReference>
<dbReference type="AlphaFoldDB" id="A0A4R7HXD4"/>
<protein>
    <submittedName>
        <fullName evidence="4">Sugar/nucleoside kinase (Ribokinase family)</fullName>
    </submittedName>
</protein>